<dbReference type="InterPro" id="IPR051025">
    <property type="entry name" value="RhoGAP"/>
</dbReference>
<dbReference type="InterPro" id="IPR000198">
    <property type="entry name" value="RhoGAP_dom"/>
</dbReference>
<keyword evidence="5" id="KW-1185">Reference proteome</keyword>
<evidence type="ECO:0000256" key="1">
    <source>
        <dbReference type="ARBA" id="ARBA00022468"/>
    </source>
</evidence>
<organism evidence="4 5">
    <name type="scientific">Powellomyces hirtus</name>
    <dbReference type="NCBI Taxonomy" id="109895"/>
    <lineage>
        <taxon>Eukaryota</taxon>
        <taxon>Fungi</taxon>
        <taxon>Fungi incertae sedis</taxon>
        <taxon>Chytridiomycota</taxon>
        <taxon>Chytridiomycota incertae sedis</taxon>
        <taxon>Chytridiomycetes</taxon>
        <taxon>Spizellomycetales</taxon>
        <taxon>Powellomycetaceae</taxon>
        <taxon>Powellomyces</taxon>
    </lineage>
</organism>
<dbReference type="PANTHER" id="PTHR15228:SF25">
    <property type="entry name" value="F-BAR DOMAIN-CONTAINING PROTEIN"/>
    <property type="match status" value="1"/>
</dbReference>
<dbReference type="EMBL" id="QEAQ01000001">
    <property type="protein sequence ID" value="TPX62824.1"/>
    <property type="molecule type" value="Genomic_DNA"/>
</dbReference>
<sequence>MAASYPSPRPFASLPRIPSTPLITIEPAETIPAPPTLPRRQRVQALRKSDETHSRPSGSAASSLRRGDLLTSDSAVKATAANDWWAGVAKWAAGRFRGKSLDAEDVAAEAFKVPPRIDSMKAWDSDGGGGQLESGRKYGPRSISLEMVRTFGIPLDILVDRERELSKTNPKLPNHDPIASSVPRLIITCCTWLETNAIDKEGLYRVPGSIRRVVGYQEQLDSGSFPHTFPAHESPHTVASLLKKFLSSLPDGIWGPPDTRKRLREAAQTSTHDELFAADLSTILPTSAHHATLRYIMRHLHRISSHSDTNKMTSENLAISMFPGMELVVELLIDHWTDIYGPDDYVHVEEEAGHTMASAAE</sequence>
<evidence type="ECO:0000313" key="4">
    <source>
        <dbReference type="EMBL" id="TPX62824.1"/>
    </source>
</evidence>
<evidence type="ECO:0000259" key="3">
    <source>
        <dbReference type="PROSITE" id="PS50238"/>
    </source>
</evidence>
<dbReference type="Proteomes" id="UP000318582">
    <property type="component" value="Unassembled WGS sequence"/>
</dbReference>
<evidence type="ECO:0000313" key="5">
    <source>
        <dbReference type="Proteomes" id="UP000318582"/>
    </source>
</evidence>
<feature type="domain" description="Rho-GAP" evidence="3">
    <location>
        <begin position="163"/>
        <end position="361"/>
    </location>
</feature>
<evidence type="ECO:0000256" key="2">
    <source>
        <dbReference type="SAM" id="MobiDB-lite"/>
    </source>
</evidence>
<keyword evidence="1" id="KW-0343">GTPase activation</keyword>
<name>A0A507EG69_9FUNG</name>
<dbReference type="GO" id="GO:0005096">
    <property type="term" value="F:GTPase activator activity"/>
    <property type="evidence" value="ECO:0007669"/>
    <property type="project" value="UniProtKB-KW"/>
</dbReference>
<dbReference type="SUPFAM" id="SSF48350">
    <property type="entry name" value="GTPase activation domain, GAP"/>
    <property type="match status" value="1"/>
</dbReference>
<dbReference type="InterPro" id="IPR008936">
    <property type="entry name" value="Rho_GTPase_activation_prot"/>
</dbReference>
<accession>A0A507EG69</accession>
<protein>
    <recommendedName>
        <fullName evidence="3">Rho-GAP domain-containing protein</fullName>
    </recommendedName>
</protein>
<gene>
    <name evidence="4" type="ORF">PhCBS80983_g00214</name>
</gene>
<dbReference type="STRING" id="109895.A0A507EG69"/>
<dbReference type="GO" id="GO:0007165">
    <property type="term" value="P:signal transduction"/>
    <property type="evidence" value="ECO:0007669"/>
    <property type="project" value="InterPro"/>
</dbReference>
<proteinExistence type="predicted"/>
<feature type="region of interest" description="Disordered" evidence="2">
    <location>
        <begin position="26"/>
        <end position="66"/>
    </location>
</feature>
<dbReference type="CDD" id="cd00159">
    <property type="entry name" value="RhoGAP"/>
    <property type="match status" value="1"/>
</dbReference>
<comment type="caution">
    <text evidence="4">The sequence shown here is derived from an EMBL/GenBank/DDBJ whole genome shotgun (WGS) entry which is preliminary data.</text>
</comment>
<dbReference type="PANTHER" id="PTHR15228">
    <property type="entry name" value="SPERMATHECAL PHYSIOLOGY VARIANT"/>
    <property type="match status" value="1"/>
</dbReference>
<dbReference type="AlphaFoldDB" id="A0A507EG69"/>
<dbReference type="PROSITE" id="PS50238">
    <property type="entry name" value="RHOGAP"/>
    <property type="match status" value="1"/>
</dbReference>
<dbReference type="Gene3D" id="1.10.555.10">
    <property type="entry name" value="Rho GTPase activation protein"/>
    <property type="match status" value="1"/>
</dbReference>
<dbReference type="Pfam" id="PF00620">
    <property type="entry name" value="RhoGAP"/>
    <property type="match status" value="1"/>
</dbReference>
<reference evidence="4 5" key="1">
    <citation type="journal article" date="2019" name="Sci. Rep.">
        <title>Comparative genomics of chytrid fungi reveal insights into the obligate biotrophic and pathogenic lifestyle of Synchytrium endobioticum.</title>
        <authorList>
            <person name="van de Vossenberg B.T.L.H."/>
            <person name="Warris S."/>
            <person name="Nguyen H.D.T."/>
            <person name="van Gent-Pelzer M.P.E."/>
            <person name="Joly D.L."/>
            <person name="van de Geest H.C."/>
            <person name="Bonants P.J.M."/>
            <person name="Smith D.S."/>
            <person name="Levesque C.A."/>
            <person name="van der Lee T.A.J."/>
        </authorList>
    </citation>
    <scope>NUCLEOTIDE SEQUENCE [LARGE SCALE GENOMIC DNA]</scope>
    <source>
        <strain evidence="4 5">CBS 809.83</strain>
    </source>
</reference>
<dbReference type="SMART" id="SM00324">
    <property type="entry name" value="RhoGAP"/>
    <property type="match status" value="1"/>
</dbReference>